<reference evidence="1 2" key="1">
    <citation type="journal article" date="2021" name="Elife">
        <title>Chloroplast acquisition without the gene transfer in kleptoplastic sea slugs, Plakobranchus ocellatus.</title>
        <authorList>
            <person name="Maeda T."/>
            <person name="Takahashi S."/>
            <person name="Yoshida T."/>
            <person name="Shimamura S."/>
            <person name="Takaki Y."/>
            <person name="Nagai Y."/>
            <person name="Toyoda A."/>
            <person name="Suzuki Y."/>
            <person name="Arimoto A."/>
            <person name="Ishii H."/>
            <person name="Satoh N."/>
            <person name="Nishiyama T."/>
            <person name="Hasebe M."/>
            <person name="Maruyama T."/>
            <person name="Minagawa J."/>
            <person name="Obokata J."/>
            <person name="Shigenobu S."/>
        </authorList>
    </citation>
    <scope>NUCLEOTIDE SEQUENCE [LARGE SCALE GENOMIC DNA]</scope>
</reference>
<proteinExistence type="predicted"/>
<evidence type="ECO:0000313" key="1">
    <source>
        <dbReference type="EMBL" id="GFN87539.1"/>
    </source>
</evidence>
<dbReference type="AlphaFoldDB" id="A0AAV3YXC7"/>
<protein>
    <submittedName>
        <fullName evidence="1">Uncharacterized protein</fullName>
    </submittedName>
</protein>
<organism evidence="1 2">
    <name type="scientific">Plakobranchus ocellatus</name>
    <dbReference type="NCBI Taxonomy" id="259542"/>
    <lineage>
        <taxon>Eukaryota</taxon>
        <taxon>Metazoa</taxon>
        <taxon>Spiralia</taxon>
        <taxon>Lophotrochozoa</taxon>
        <taxon>Mollusca</taxon>
        <taxon>Gastropoda</taxon>
        <taxon>Heterobranchia</taxon>
        <taxon>Euthyneura</taxon>
        <taxon>Panpulmonata</taxon>
        <taxon>Sacoglossa</taxon>
        <taxon>Placobranchoidea</taxon>
        <taxon>Plakobranchidae</taxon>
        <taxon>Plakobranchus</taxon>
    </lineage>
</organism>
<sequence length="122" mass="13659">MYSSLLIYSMDPISTPGSSLFIHPGEHKPLKNTFFAHGTRSSDEFSRCFESVCRGHFRTSRLYNQLKGCAENACHTLPLCLLCASKERRGIKASKKCAENACETRLLCQYLKADTSADENCL</sequence>
<name>A0AAV3YXC7_9GAST</name>
<accession>A0AAV3YXC7</accession>
<comment type="caution">
    <text evidence="1">The sequence shown here is derived from an EMBL/GenBank/DDBJ whole genome shotgun (WGS) entry which is preliminary data.</text>
</comment>
<keyword evidence="2" id="KW-1185">Reference proteome</keyword>
<evidence type="ECO:0000313" key="2">
    <source>
        <dbReference type="Proteomes" id="UP000735302"/>
    </source>
</evidence>
<gene>
    <name evidence="1" type="ORF">PoB_001404500</name>
</gene>
<dbReference type="EMBL" id="BLXT01001714">
    <property type="protein sequence ID" value="GFN87539.1"/>
    <property type="molecule type" value="Genomic_DNA"/>
</dbReference>
<dbReference type="Proteomes" id="UP000735302">
    <property type="component" value="Unassembled WGS sequence"/>
</dbReference>